<dbReference type="EMBL" id="JACHVA010000076">
    <property type="protein sequence ID" value="MBC2601845.1"/>
    <property type="molecule type" value="Genomic_DNA"/>
</dbReference>
<proteinExistence type="predicted"/>
<dbReference type="RefSeq" id="WP_185692549.1">
    <property type="nucleotide sequence ID" value="NZ_JACHVA010000076.1"/>
</dbReference>
<evidence type="ECO:0000313" key="3">
    <source>
        <dbReference type="EMBL" id="MBC2601845.1"/>
    </source>
</evidence>
<dbReference type="PANTHER" id="PTHR33418:SF1">
    <property type="entry name" value="HELICASE-ASSOCIATED DOMAIN-CONTAINING PROTEIN"/>
    <property type="match status" value="1"/>
</dbReference>
<accession>A0A7X1AZQ2</accession>
<feature type="region of interest" description="Disordered" evidence="1">
    <location>
        <begin position="1"/>
        <end position="59"/>
    </location>
</feature>
<dbReference type="AlphaFoldDB" id="A0A7X1AZQ2"/>
<feature type="domain" description="Helicase-associated" evidence="2">
    <location>
        <begin position="521"/>
        <end position="581"/>
    </location>
</feature>
<evidence type="ECO:0000259" key="2">
    <source>
        <dbReference type="Pfam" id="PF03457"/>
    </source>
</evidence>
<keyword evidence="4" id="KW-1185">Reference proteome</keyword>
<organism evidence="3 4">
    <name type="scientific">Puniceicoccus vermicola</name>
    <dbReference type="NCBI Taxonomy" id="388746"/>
    <lineage>
        <taxon>Bacteria</taxon>
        <taxon>Pseudomonadati</taxon>
        <taxon>Verrucomicrobiota</taxon>
        <taxon>Opitutia</taxon>
        <taxon>Puniceicoccales</taxon>
        <taxon>Puniceicoccaceae</taxon>
        <taxon>Puniceicoccus</taxon>
    </lineage>
</organism>
<dbReference type="Pfam" id="PF03457">
    <property type="entry name" value="HA"/>
    <property type="match status" value="3"/>
</dbReference>
<evidence type="ECO:0000256" key="1">
    <source>
        <dbReference type="SAM" id="MobiDB-lite"/>
    </source>
</evidence>
<feature type="domain" description="Helicase-associated" evidence="2">
    <location>
        <begin position="371"/>
        <end position="432"/>
    </location>
</feature>
<feature type="domain" description="Helicase-associated" evidence="2">
    <location>
        <begin position="591"/>
        <end position="651"/>
    </location>
</feature>
<gene>
    <name evidence="3" type="ORF">H5P30_08645</name>
</gene>
<dbReference type="PANTHER" id="PTHR33418">
    <property type="entry name" value="HELICASE-ASSOCIATED"/>
    <property type="match status" value="1"/>
</dbReference>
<sequence>MAKRKSKKRKGHLARPPKRKKKDVFQPRPVTLTPEDEAFLEGEMPSSPPKTKPARNAKKERIHPSLDAVARFPQFNVYCRKVRETVSDELTTFAVEDVPTAKHRAWLRRYLKMEAKGELDQWRKELLDRIGFNWSDGLKRISLNEKPDEKEIAAWEEEFERLRVKIHGAPMPLAALMRVEEDLFQWTVDQLALSRPYWKKTLIDTKFKELFSGLASSMSPLALKRWRSSWINFQDVYPDGSGLEKKEDIEDSRKGQADRWADRQRTLKKSGKLADWQKSLLDEIGFHWGQVDAVVRMHARWYANLDRLLELESIHGKPISNKLAKSEGLNSWISRMRKHYSDGELPPEIIENFEAKGFEFDGETALRNRMDRDWEKHYKRLQGFREEFGHVRVPASFVEDPDLGVWLTHQRERMRNGKIQPEKRKALEDLGVASAPRGRASVQISPWRKMLRRLQKIASSRPDGKLPPDLELDPKIRTWMKRQRNYFREGELDSWQIYSLREIGFDPGFVPEIPPHVQENQRRWEANLEKLRSFIAEYGHASVPKREPFMKLYVFIERTRKRWRRGEFDEEHVEQLRKAGFVFDPSRVPTSSWMDMYAKLRAYYDEKGDSAVPRKYPADQGLAEYVAQQKQRGRTGLLTIEHIRLLDELDFPWSRGRPTPRDA</sequence>
<comment type="caution">
    <text evidence="3">The sequence shown here is derived from an EMBL/GenBank/DDBJ whole genome shotgun (WGS) entry which is preliminary data.</text>
</comment>
<protein>
    <submittedName>
        <fullName evidence="3">Helicase associated domain-containing protein</fullName>
    </submittedName>
</protein>
<name>A0A7X1AZQ2_9BACT</name>
<dbReference type="InterPro" id="IPR005114">
    <property type="entry name" value="Helicase_assoc"/>
</dbReference>
<dbReference type="Gene3D" id="6.10.140.530">
    <property type="match status" value="3"/>
</dbReference>
<feature type="compositionally biased region" description="Basic residues" evidence="1">
    <location>
        <begin position="1"/>
        <end position="22"/>
    </location>
</feature>
<reference evidence="3 4" key="1">
    <citation type="submission" date="2020-07" db="EMBL/GenBank/DDBJ databases">
        <authorList>
            <person name="Feng X."/>
        </authorList>
    </citation>
    <scope>NUCLEOTIDE SEQUENCE [LARGE SCALE GENOMIC DNA]</scope>
    <source>
        <strain evidence="3 4">JCM14086</strain>
    </source>
</reference>
<evidence type="ECO:0000313" key="4">
    <source>
        <dbReference type="Proteomes" id="UP000525652"/>
    </source>
</evidence>
<dbReference type="Proteomes" id="UP000525652">
    <property type="component" value="Unassembled WGS sequence"/>
</dbReference>